<dbReference type="PANTHER" id="PTHR24067">
    <property type="entry name" value="UBIQUITIN-CONJUGATING ENZYME E2"/>
    <property type="match status" value="1"/>
</dbReference>
<keyword evidence="4" id="KW-0067">ATP-binding</keyword>
<dbReference type="PROSITE" id="PS00183">
    <property type="entry name" value="UBC_1"/>
    <property type="match status" value="1"/>
</dbReference>
<evidence type="ECO:0000313" key="6">
    <source>
        <dbReference type="EMBL" id="GIQ83915.1"/>
    </source>
</evidence>
<dbReference type="OrthoDB" id="19692at2759"/>
<dbReference type="InterPro" id="IPR000608">
    <property type="entry name" value="UBC"/>
</dbReference>
<dbReference type="Pfam" id="PF00179">
    <property type="entry name" value="UQ_con"/>
    <property type="match status" value="1"/>
</dbReference>
<protein>
    <recommendedName>
        <fullName evidence="5">UBC core domain-containing protein</fullName>
    </recommendedName>
</protein>
<dbReference type="AlphaFoldDB" id="A0A9K3CWX5"/>
<dbReference type="GO" id="GO:0016740">
    <property type="term" value="F:transferase activity"/>
    <property type="evidence" value="ECO:0007669"/>
    <property type="project" value="UniProtKB-KW"/>
</dbReference>
<dbReference type="EMBL" id="BDIP01001230">
    <property type="protein sequence ID" value="GIQ83915.1"/>
    <property type="molecule type" value="Genomic_DNA"/>
</dbReference>
<keyword evidence="7" id="KW-1185">Reference proteome</keyword>
<dbReference type="PROSITE" id="PS50127">
    <property type="entry name" value="UBC_2"/>
    <property type="match status" value="1"/>
</dbReference>
<gene>
    <name evidence="6" type="ORF">KIPB_005321</name>
</gene>
<dbReference type="FunFam" id="3.10.110.10:FF:000051">
    <property type="entry name" value="ubiquitin-conjugating enzyme E2 R2-like"/>
    <property type="match status" value="1"/>
</dbReference>
<evidence type="ECO:0000256" key="4">
    <source>
        <dbReference type="RuleBase" id="RU362109"/>
    </source>
</evidence>
<feature type="active site" description="Glycyl thioester intermediate" evidence="3">
    <location>
        <position position="50"/>
    </location>
</feature>
<evidence type="ECO:0000256" key="1">
    <source>
        <dbReference type="ARBA" id="ARBA00022679"/>
    </source>
</evidence>
<dbReference type="Proteomes" id="UP000265618">
    <property type="component" value="Unassembled WGS sequence"/>
</dbReference>
<organism evidence="6 7">
    <name type="scientific">Kipferlia bialata</name>
    <dbReference type="NCBI Taxonomy" id="797122"/>
    <lineage>
        <taxon>Eukaryota</taxon>
        <taxon>Metamonada</taxon>
        <taxon>Carpediemonas-like organisms</taxon>
        <taxon>Kipferlia</taxon>
    </lineage>
</organism>
<evidence type="ECO:0000259" key="5">
    <source>
        <dbReference type="PROSITE" id="PS50127"/>
    </source>
</evidence>
<comment type="similarity">
    <text evidence="4">Belongs to the ubiquitin-conjugating enzyme family.</text>
</comment>
<sequence length="128" mass="14412">MLLPPGDTPYAGGLFKAEMSFPCNYPQSPPKLRFTSQFYHPNVYEDGSVCISILHEAGNDALSGETAVERWRPIHTVRTILLSVVSLISDPNISSPANVDAARMFRDNKKKYRRRVSRTVRQSLEECV</sequence>
<reference evidence="6 7" key="1">
    <citation type="journal article" date="2018" name="PLoS ONE">
        <title>The draft genome of Kipferlia bialata reveals reductive genome evolution in fornicate parasites.</title>
        <authorList>
            <person name="Tanifuji G."/>
            <person name="Takabayashi S."/>
            <person name="Kume K."/>
            <person name="Takagi M."/>
            <person name="Nakayama T."/>
            <person name="Kamikawa R."/>
            <person name="Inagaki Y."/>
            <person name="Hashimoto T."/>
        </authorList>
    </citation>
    <scope>NUCLEOTIDE SEQUENCE [LARGE SCALE GENOMIC DNA]</scope>
    <source>
        <strain evidence="6">NY0173</strain>
    </source>
</reference>
<evidence type="ECO:0000256" key="3">
    <source>
        <dbReference type="PROSITE-ProRule" id="PRU10133"/>
    </source>
</evidence>
<name>A0A9K3CWX5_9EUKA</name>
<dbReference type="SMART" id="SM00212">
    <property type="entry name" value="UBCc"/>
    <property type="match status" value="1"/>
</dbReference>
<dbReference type="InterPro" id="IPR023313">
    <property type="entry name" value="UBQ-conjugating_AS"/>
</dbReference>
<dbReference type="GO" id="GO:0005524">
    <property type="term" value="F:ATP binding"/>
    <property type="evidence" value="ECO:0007669"/>
    <property type="project" value="UniProtKB-UniRule"/>
</dbReference>
<keyword evidence="2 4" id="KW-0833">Ubl conjugation pathway</keyword>
<comment type="caution">
    <text evidence="6">The sequence shown here is derived from an EMBL/GenBank/DDBJ whole genome shotgun (WGS) entry which is preliminary data.</text>
</comment>
<dbReference type="InterPro" id="IPR050113">
    <property type="entry name" value="Ub_conjugating_enzyme"/>
</dbReference>
<evidence type="ECO:0000313" key="7">
    <source>
        <dbReference type="Proteomes" id="UP000265618"/>
    </source>
</evidence>
<dbReference type="SUPFAM" id="SSF54495">
    <property type="entry name" value="UBC-like"/>
    <property type="match status" value="1"/>
</dbReference>
<feature type="domain" description="UBC core" evidence="5">
    <location>
        <begin position="1"/>
        <end position="125"/>
    </location>
</feature>
<accession>A0A9K3CWX5</accession>
<keyword evidence="1" id="KW-0808">Transferase</keyword>
<keyword evidence="4" id="KW-0547">Nucleotide-binding</keyword>
<dbReference type="Gene3D" id="3.10.110.10">
    <property type="entry name" value="Ubiquitin Conjugating Enzyme"/>
    <property type="match status" value="1"/>
</dbReference>
<proteinExistence type="inferred from homology"/>
<dbReference type="InterPro" id="IPR016135">
    <property type="entry name" value="UBQ-conjugating_enzyme/RWD"/>
</dbReference>
<evidence type="ECO:0000256" key="2">
    <source>
        <dbReference type="ARBA" id="ARBA00022786"/>
    </source>
</evidence>